<dbReference type="Pfam" id="PF03843">
    <property type="entry name" value="Slp"/>
    <property type="match status" value="1"/>
</dbReference>
<dbReference type="STRING" id="1517416.IDAT_07505"/>
<dbReference type="PANTHER" id="PTHR37530">
    <property type="entry name" value="OUTER MEMBRANE PROTEIN SLP"/>
    <property type="match status" value="1"/>
</dbReference>
<gene>
    <name evidence="1" type="ORF">IDAT_07505</name>
</gene>
<protein>
    <submittedName>
        <fullName evidence="1">Starvation-inducible protein</fullName>
    </submittedName>
</protein>
<evidence type="ECO:0000313" key="1">
    <source>
        <dbReference type="EMBL" id="KFZ28591.1"/>
    </source>
</evidence>
<name>A0A094J7K5_9GAMM</name>
<evidence type="ECO:0000313" key="2">
    <source>
        <dbReference type="Proteomes" id="UP000053718"/>
    </source>
</evidence>
<sequence length="190" mass="21251">MLKYWFIAAATLSLGACSTIPDELAVANEDNLVTYTTALDNPAQAEGRPARWGGVIAEVSNSDDGTVIEVVNYALNSYGRPVVTDNSDGRFRAIIDGFVDPMVYEKGRSVTFSGTIGAPVEDKIDEYRYLFPTLNASGRYLWKERQQNTAEVDYSSLWYRHYWYSQPYRIYYPVPVRTNGGSQKSGGDNN</sequence>
<proteinExistence type="predicted"/>
<dbReference type="InterPro" id="IPR004658">
    <property type="entry name" value="OMP_Slp"/>
</dbReference>
<dbReference type="PIRSF" id="PIRSF004982">
    <property type="entry name" value="SlP"/>
    <property type="match status" value="1"/>
</dbReference>
<dbReference type="AlphaFoldDB" id="A0A094J7K5"/>
<dbReference type="GO" id="GO:0019867">
    <property type="term" value="C:outer membrane"/>
    <property type="evidence" value="ECO:0007669"/>
    <property type="project" value="InterPro"/>
</dbReference>
<dbReference type="EMBL" id="JPIN01000007">
    <property type="protein sequence ID" value="KFZ28591.1"/>
    <property type="molecule type" value="Genomic_DNA"/>
</dbReference>
<dbReference type="OrthoDB" id="5295757at2"/>
<dbReference type="eggNOG" id="COG3065">
    <property type="taxonomic scope" value="Bacteria"/>
</dbReference>
<reference evidence="1 2" key="1">
    <citation type="submission" date="2014-06" db="EMBL/GenBank/DDBJ databases">
        <title>Draft genome sequence of Idiomarina sp. MCCC 1A10513.</title>
        <authorList>
            <person name="Du J."/>
            <person name="Lai Q."/>
            <person name="Shao Z."/>
        </authorList>
    </citation>
    <scope>NUCLEOTIDE SEQUENCE [LARGE SCALE GENOMIC DNA]</scope>
    <source>
        <strain evidence="1 2">MCCC 1A10513</strain>
    </source>
</reference>
<keyword evidence="2" id="KW-1185">Reference proteome</keyword>
<comment type="caution">
    <text evidence="1">The sequence shown here is derived from an EMBL/GenBank/DDBJ whole genome shotgun (WGS) entry which is preliminary data.</text>
</comment>
<accession>A0A094J7K5</accession>
<dbReference type="RefSeq" id="WP_034732422.1">
    <property type="nucleotide sequence ID" value="NZ_JPIN01000007.1"/>
</dbReference>
<organism evidence="1 2">
    <name type="scientific">Pseudidiomarina atlantica</name>
    <dbReference type="NCBI Taxonomy" id="1517416"/>
    <lineage>
        <taxon>Bacteria</taxon>
        <taxon>Pseudomonadati</taxon>
        <taxon>Pseudomonadota</taxon>
        <taxon>Gammaproteobacteria</taxon>
        <taxon>Alteromonadales</taxon>
        <taxon>Idiomarinaceae</taxon>
        <taxon>Pseudidiomarina</taxon>
    </lineage>
</organism>
<dbReference type="NCBIfam" id="TIGR00752">
    <property type="entry name" value="slp"/>
    <property type="match status" value="1"/>
</dbReference>
<dbReference type="PANTHER" id="PTHR37530:SF1">
    <property type="entry name" value="OUTER MEMBRANE PROTEIN SLP"/>
    <property type="match status" value="1"/>
</dbReference>
<dbReference type="Proteomes" id="UP000053718">
    <property type="component" value="Unassembled WGS sequence"/>
</dbReference>
<dbReference type="PROSITE" id="PS51257">
    <property type="entry name" value="PROKAR_LIPOPROTEIN"/>
    <property type="match status" value="1"/>
</dbReference>